<gene>
    <name evidence="8" type="ORF">S01H4_42160</name>
</gene>
<dbReference type="AlphaFoldDB" id="X1DGQ3"/>
<sequence>IYVLTQYKSLSLDRHIQKSWGFLNSRVGEYVYLTHAQQRINENWYKGTADAIYQNFYTIQEEKPDLVLILSGDHIYRMDYRELIDSHLKNNADLTISTMEFEKNYSKEFGVIEADNKNKITGFQEKPTRPKTIEGKPDSILVNMGIYLFNTDILVKRVEI</sequence>
<dbReference type="Gene3D" id="3.90.550.10">
    <property type="entry name" value="Spore Coat Polysaccharide Biosynthesis Protein SpsA, Chain A"/>
    <property type="match status" value="1"/>
</dbReference>
<dbReference type="GO" id="GO:0005978">
    <property type="term" value="P:glycogen biosynthetic process"/>
    <property type="evidence" value="ECO:0007669"/>
    <property type="project" value="UniProtKB-KW"/>
</dbReference>
<keyword evidence="2" id="KW-0808">Transferase</keyword>
<dbReference type="SUPFAM" id="SSF53448">
    <property type="entry name" value="Nucleotide-diphospho-sugar transferases"/>
    <property type="match status" value="1"/>
</dbReference>
<protein>
    <recommendedName>
        <fullName evidence="7">Nucleotidyl transferase domain-containing protein</fullName>
    </recommendedName>
</protein>
<organism evidence="8">
    <name type="scientific">marine sediment metagenome</name>
    <dbReference type="NCBI Taxonomy" id="412755"/>
    <lineage>
        <taxon>unclassified sequences</taxon>
        <taxon>metagenomes</taxon>
        <taxon>ecological metagenomes</taxon>
    </lineage>
</organism>
<dbReference type="InterPro" id="IPR005835">
    <property type="entry name" value="NTP_transferase_dom"/>
</dbReference>
<evidence type="ECO:0000259" key="7">
    <source>
        <dbReference type="Pfam" id="PF00483"/>
    </source>
</evidence>
<dbReference type="Pfam" id="PF00483">
    <property type="entry name" value="NTP_transferase"/>
    <property type="match status" value="1"/>
</dbReference>
<dbReference type="GO" id="GO:0008878">
    <property type="term" value="F:glucose-1-phosphate adenylyltransferase activity"/>
    <property type="evidence" value="ECO:0007669"/>
    <property type="project" value="InterPro"/>
</dbReference>
<dbReference type="InterPro" id="IPR011831">
    <property type="entry name" value="ADP-Glc_PPase"/>
</dbReference>
<name>X1DGQ3_9ZZZZ</name>
<evidence type="ECO:0000256" key="4">
    <source>
        <dbReference type="ARBA" id="ARBA00022741"/>
    </source>
</evidence>
<accession>X1DGQ3</accession>
<keyword evidence="5" id="KW-0067">ATP-binding</keyword>
<dbReference type="EMBL" id="BART01023127">
    <property type="protein sequence ID" value="GAH04224.1"/>
    <property type="molecule type" value="Genomic_DNA"/>
</dbReference>
<evidence type="ECO:0000256" key="3">
    <source>
        <dbReference type="ARBA" id="ARBA00022695"/>
    </source>
</evidence>
<dbReference type="PROSITE" id="PS00809">
    <property type="entry name" value="ADP_GLC_PYROPHOSPH_2"/>
    <property type="match status" value="1"/>
</dbReference>
<evidence type="ECO:0000313" key="8">
    <source>
        <dbReference type="EMBL" id="GAH04224.1"/>
    </source>
</evidence>
<keyword evidence="4" id="KW-0547">Nucleotide-binding</keyword>
<evidence type="ECO:0000256" key="5">
    <source>
        <dbReference type="ARBA" id="ARBA00022840"/>
    </source>
</evidence>
<dbReference type="InterPro" id="IPR005836">
    <property type="entry name" value="ADP_Glu_pyroP_CS"/>
</dbReference>
<comment type="similarity">
    <text evidence="1">Belongs to the bacterial/plant glucose-1-phosphate adenylyltransferase family.</text>
</comment>
<keyword evidence="3" id="KW-0548">Nucleotidyltransferase</keyword>
<comment type="caution">
    <text evidence="8">The sequence shown here is derived from an EMBL/GenBank/DDBJ whole genome shotgun (WGS) entry which is preliminary data.</text>
</comment>
<evidence type="ECO:0000256" key="6">
    <source>
        <dbReference type="ARBA" id="ARBA00023056"/>
    </source>
</evidence>
<keyword evidence="6" id="KW-0320">Glycogen biosynthesis</keyword>
<dbReference type="InterPro" id="IPR029044">
    <property type="entry name" value="Nucleotide-diphossugar_trans"/>
</dbReference>
<dbReference type="PANTHER" id="PTHR43523:SF2">
    <property type="entry name" value="GLUCOSE-1-PHOSPHATE ADENYLYLTRANSFERASE"/>
    <property type="match status" value="1"/>
</dbReference>
<dbReference type="GO" id="GO:0005524">
    <property type="term" value="F:ATP binding"/>
    <property type="evidence" value="ECO:0007669"/>
    <property type="project" value="UniProtKB-KW"/>
</dbReference>
<feature type="non-terminal residue" evidence="8">
    <location>
        <position position="1"/>
    </location>
</feature>
<evidence type="ECO:0000256" key="1">
    <source>
        <dbReference type="ARBA" id="ARBA00010443"/>
    </source>
</evidence>
<proteinExistence type="inferred from homology"/>
<reference evidence="8" key="1">
    <citation type="journal article" date="2014" name="Front. Microbiol.">
        <title>High frequency of phylogenetically diverse reductive dehalogenase-homologous genes in deep subseafloor sedimentary metagenomes.</title>
        <authorList>
            <person name="Kawai M."/>
            <person name="Futagami T."/>
            <person name="Toyoda A."/>
            <person name="Takaki Y."/>
            <person name="Nishi S."/>
            <person name="Hori S."/>
            <person name="Arai W."/>
            <person name="Tsubouchi T."/>
            <person name="Morono Y."/>
            <person name="Uchiyama I."/>
            <person name="Ito T."/>
            <person name="Fujiyama A."/>
            <person name="Inagaki F."/>
            <person name="Takami H."/>
        </authorList>
    </citation>
    <scope>NUCLEOTIDE SEQUENCE</scope>
    <source>
        <strain evidence="8">Expedition CK06-06</strain>
    </source>
</reference>
<feature type="domain" description="Nucleotidyl transferase" evidence="7">
    <location>
        <begin position="1"/>
        <end position="158"/>
    </location>
</feature>
<dbReference type="PANTHER" id="PTHR43523">
    <property type="entry name" value="GLUCOSE-1-PHOSPHATE ADENYLYLTRANSFERASE-RELATED"/>
    <property type="match status" value="1"/>
</dbReference>
<evidence type="ECO:0000256" key="2">
    <source>
        <dbReference type="ARBA" id="ARBA00022679"/>
    </source>
</evidence>